<sequence length="120" mass="13574">MLPLPGKKIKSAQFLMNSEPNDPFLPMLAQMEKAYGISLTALEKRDLKKINDECGPVESELGGPHIKLFIQSDEANYSLAKFLRTNYMCYIIIGPRSEHPIKVVMRGLPRNLTLMSSKKH</sequence>
<keyword evidence="2" id="KW-1185">Reference proteome</keyword>
<dbReference type="AlphaFoldDB" id="A0A4Y2R3R8"/>
<proteinExistence type="predicted"/>
<reference evidence="1 2" key="1">
    <citation type="journal article" date="2019" name="Sci. Rep.">
        <title>Orb-weaving spider Araneus ventricosus genome elucidates the spidroin gene catalogue.</title>
        <authorList>
            <person name="Kono N."/>
            <person name="Nakamura H."/>
            <person name="Ohtoshi R."/>
            <person name="Moran D.A.P."/>
            <person name="Shinohara A."/>
            <person name="Yoshida Y."/>
            <person name="Fujiwara M."/>
            <person name="Mori M."/>
            <person name="Tomita M."/>
            <person name="Arakawa K."/>
        </authorList>
    </citation>
    <scope>NUCLEOTIDE SEQUENCE [LARGE SCALE GENOMIC DNA]</scope>
</reference>
<gene>
    <name evidence="1" type="ORF">AVEN_214836_1</name>
</gene>
<evidence type="ECO:0000313" key="2">
    <source>
        <dbReference type="Proteomes" id="UP000499080"/>
    </source>
</evidence>
<protein>
    <submittedName>
        <fullName evidence="1">Uncharacterized protein</fullName>
    </submittedName>
</protein>
<dbReference type="EMBL" id="BGPR01015614">
    <property type="protein sequence ID" value="GBN69945.1"/>
    <property type="molecule type" value="Genomic_DNA"/>
</dbReference>
<name>A0A4Y2R3R8_ARAVE</name>
<organism evidence="1 2">
    <name type="scientific">Araneus ventricosus</name>
    <name type="common">Orbweaver spider</name>
    <name type="synonym">Epeira ventricosa</name>
    <dbReference type="NCBI Taxonomy" id="182803"/>
    <lineage>
        <taxon>Eukaryota</taxon>
        <taxon>Metazoa</taxon>
        <taxon>Ecdysozoa</taxon>
        <taxon>Arthropoda</taxon>
        <taxon>Chelicerata</taxon>
        <taxon>Arachnida</taxon>
        <taxon>Araneae</taxon>
        <taxon>Araneomorphae</taxon>
        <taxon>Entelegynae</taxon>
        <taxon>Araneoidea</taxon>
        <taxon>Araneidae</taxon>
        <taxon>Araneus</taxon>
    </lineage>
</organism>
<accession>A0A4Y2R3R8</accession>
<evidence type="ECO:0000313" key="1">
    <source>
        <dbReference type="EMBL" id="GBN69945.1"/>
    </source>
</evidence>
<comment type="caution">
    <text evidence="1">The sequence shown here is derived from an EMBL/GenBank/DDBJ whole genome shotgun (WGS) entry which is preliminary data.</text>
</comment>
<dbReference type="Proteomes" id="UP000499080">
    <property type="component" value="Unassembled WGS sequence"/>
</dbReference>